<comment type="caution">
    <text evidence="2">The sequence shown here is derived from an EMBL/GenBank/DDBJ whole genome shotgun (WGS) entry which is preliminary data.</text>
</comment>
<dbReference type="InterPro" id="IPR050553">
    <property type="entry name" value="Thioredoxin_ResA/DsbE_sf"/>
</dbReference>
<protein>
    <submittedName>
        <fullName evidence="2">Thiol-disulfide oxidoreductase ResA</fullName>
    </submittedName>
</protein>
<dbReference type="CDD" id="cd02966">
    <property type="entry name" value="TlpA_like_family"/>
    <property type="match status" value="1"/>
</dbReference>
<dbReference type="AlphaFoldDB" id="A0A2S9XZ24"/>
<gene>
    <name evidence="2" type="primary">resA_4</name>
    <name evidence="2" type="ORF">ENSA7_66010</name>
</gene>
<reference evidence="2 3" key="1">
    <citation type="submission" date="2018-03" db="EMBL/GenBank/DDBJ databases">
        <title>Draft Genome Sequences of the Obligatory Marine Myxobacteria Enhygromyxa salina SWB007.</title>
        <authorList>
            <person name="Poehlein A."/>
            <person name="Moghaddam J.A."/>
            <person name="Harms H."/>
            <person name="Alanjari M."/>
            <person name="Koenig G.M."/>
            <person name="Daniel R."/>
            <person name="Schaeberle T.F."/>
        </authorList>
    </citation>
    <scope>NUCLEOTIDE SEQUENCE [LARGE SCALE GENOMIC DNA]</scope>
    <source>
        <strain evidence="2 3">SWB007</strain>
    </source>
</reference>
<evidence type="ECO:0000259" key="1">
    <source>
        <dbReference type="PROSITE" id="PS51352"/>
    </source>
</evidence>
<sequence length="220" mass="24239">MSTLVGDLAGPARGGVRWTVDRERGRSVRAVTIERSTESSSHSLARPRSRSRLSALALASSLVLGFGCKTRSSEDEAAEHTPAPEFATKNLDGDDVSLADLKGQVVLLNVWATWCDPCVRELPELARMHESLKHKGFTVIGLNTDVRSKLAAVRTMVIHHALPFPIWLDFESKSQVALKLRGYPTSFLIDRQGNVRWKREGEITKNDPELGAVLETVLAE</sequence>
<evidence type="ECO:0000313" key="2">
    <source>
        <dbReference type="EMBL" id="PRP98104.1"/>
    </source>
</evidence>
<accession>A0A2S9XZ24</accession>
<dbReference type="InterPro" id="IPR036249">
    <property type="entry name" value="Thioredoxin-like_sf"/>
</dbReference>
<dbReference type="PANTHER" id="PTHR42852:SF13">
    <property type="entry name" value="PROTEIN DIPZ"/>
    <property type="match status" value="1"/>
</dbReference>
<dbReference type="InterPro" id="IPR013766">
    <property type="entry name" value="Thioredoxin_domain"/>
</dbReference>
<proteinExistence type="predicted"/>
<name>A0A2S9XZ24_9BACT</name>
<dbReference type="InterPro" id="IPR000866">
    <property type="entry name" value="AhpC/TSA"/>
</dbReference>
<organism evidence="2 3">
    <name type="scientific">Enhygromyxa salina</name>
    <dbReference type="NCBI Taxonomy" id="215803"/>
    <lineage>
        <taxon>Bacteria</taxon>
        <taxon>Pseudomonadati</taxon>
        <taxon>Myxococcota</taxon>
        <taxon>Polyangia</taxon>
        <taxon>Nannocystales</taxon>
        <taxon>Nannocystaceae</taxon>
        <taxon>Enhygromyxa</taxon>
    </lineage>
</organism>
<dbReference type="Gene3D" id="3.40.30.10">
    <property type="entry name" value="Glutaredoxin"/>
    <property type="match status" value="1"/>
</dbReference>
<dbReference type="EMBL" id="PVNL01000126">
    <property type="protein sequence ID" value="PRP98104.1"/>
    <property type="molecule type" value="Genomic_DNA"/>
</dbReference>
<evidence type="ECO:0000313" key="3">
    <source>
        <dbReference type="Proteomes" id="UP000238823"/>
    </source>
</evidence>
<dbReference type="SUPFAM" id="SSF52833">
    <property type="entry name" value="Thioredoxin-like"/>
    <property type="match status" value="1"/>
</dbReference>
<dbReference type="OrthoDB" id="9813820at2"/>
<dbReference type="GO" id="GO:0016491">
    <property type="term" value="F:oxidoreductase activity"/>
    <property type="evidence" value="ECO:0007669"/>
    <property type="project" value="InterPro"/>
</dbReference>
<dbReference type="PANTHER" id="PTHR42852">
    <property type="entry name" value="THIOL:DISULFIDE INTERCHANGE PROTEIN DSBE"/>
    <property type="match status" value="1"/>
</dbReference>
<dbReference type="Proteomes" id="UP000238823">
    <property type="component" value="Unassembled WGS sequence"/>
</dbReference>
<feature type="domain" description="Thioredoxin" evidence="1">
    <location>
        <begin position="77"/>
        <end position="219"/>
    </location>
</feature>
<dbReference type="GO" id="GO:0016209">
    <property type="term" value="F:antioxidant activity"/>
    <property type="evidence" value="ECO:0007669"/>
    <property type="project" value="InterPro"/>
</dbReference>
<dbReference type="Pfam" id="PF00578">
    <property type="entry name" value="AhpC-TSA"/>
    <property type="match status" value="1"/>
</dbReference>
<dbReference type="PROSITE" id="PS51352">
    <property type="entry name" value="THIOREDOXIN_2"/>
    <property type="match status" value="1"/>
</dbReference>